<sequence>MSDSVISDREAQLKQRREAFEKKAMEDAVQFYELDHRLTKKERETLETTYSKISKTSYIGSWATGISVGATPFLYHKYRTGSFKGGNMGAALILTIAIMGISTPFVANKAYGNQLIQLEQNSDSQRCLKVARLLPPDESMRWWMYYRLTKDHPEHIMKDPRSKQAEEQRAKTIYSGRDPLGLYSGPKAEMKKPPTPYPDFNETKDEKTNDHNYHNDSDNNDDNRFDTGFEDPFEAKTEAKQAYKSAWDRIRGENGIDTSSPNQDNSGWGRIRNQTSGIESKNPYVENIYKIEKSKEKNYQDESFDELSDFDKLLEKERNIGDEEENKRW</sequence>
<evidence type="ECO:0000313" key="4">
    <source>
        <dbReference type="Proteomes" id="UP000769528"/>
    </source>
</evidence>
<gene>
    <name evidence="3" type="ORF">WICMUC_005260</name>
</gene>
<keyword evidence="2" id="KW-0472">Membrane</keyword>
<reference evidence="3" key="2">
    <citation type="submission" date="2021-01" db="EMBL/GenBank/DDBJ databases">
        <authorList>
            <person name="Schikora-Tamarit M.A."/>
        </authorList>
    </citation>
    <scope>NUCLEOTIDE SEQUENCE</scope>
    <source>
        <strain evidence="3">CBS6341</strain>
    </source>
</reference>
<keyword evidence="4" id="KW-1185">Reference proteome</keyword>
<comment type="caution">
    <text evidence="3">The sequence shown here is derived from an EMBL/GenBank/DDBJ whole genome shotgun (WGS) entry which is preliminary data.</text>
</comment>
<organism evidence="3 4">
    <name type="scientific">Wickerhamomyces mucosus</name>
    <dbReference type="NCBI Taxonomy" id="1378264"/>
    <lineage>
        <taxon>Eukaryota</taxon>
        <taxon>Fungi</taxon>
        <taxon>Dikarya</taxon>
        <taxon>Ascomycota</taxon>
        <taxon>Saccharomycotina</taxon>
        <taxon>Saccharomycetes</taxon>
        <taxon>Phaffomycetales</taxon>
        <taxon>Wickerhamomycetaceae</taxon>
        <taxon>Wickerhamomyces</taxon>
    </lineage>
</organism>
<feature type="compositionally biased region" description="Basic and acidic residues" evidence="1">
    <location>
        <begin position="156"/>
        <end position="170"/>
    </location>
</feature>
<protein>
    <submittedName>
        <fullName evidence="3">Uncharacterized protein</fullName>
    </submittedName>
</protein>
<dbReference type="AlphaFoldDB" id="A0A9P8P9U4"/>
<proteinExistence type="predicted"/>
<evidence type="ECO:0000313" key="3">
    <source>
        <dbReference type="EMBL" id="KAH3667860.1"/>
    </source>
</evidence>
<feature type="transmembrane region" description="Helical" evidence="2">
    <location>
        <begin position="56"/>
        <end position="75"/>
    </location>
</feature>
<keyword evidence="2" id="KW-0812">Transmembrane</keyword>
<evidence type="ECO:0000256" key="1">
    <source>
        <dbReference type="SAM" id="MobiDB-lite"/>
    </source>
</evidence>
<feature type="transmembrane region" description="Helical" evidence="2">
    <location>
        <begin position="87"/>
        <end position="107"/>
    </location>
</feature>
<evidence type="ECO:0000256" key="2">
    <source>
        <dbReference type="SAM" id="Phobius"/>
    </source>
</evidence>
<dbReference type="Proteomes" id="UP000769528">
    <property type="component" value="Unassembled WGS sequence"/>
</dbReference>
<dbReference type="InterPro" id="IPR012470">
    <property type="entry name" value="Pup1-like"/>
</dbReference>
<feature type="region of interest" description="Disordered" evidence="1">
    <location>
        <begin position="250"/>
        <end position="282"/>
    </location>
</feature>
<accession>A0A9P8P9U4</accession>
<feature type="compositionally biased region" description="Basic and acidic residues" evidence="1">
    <location>
        <begin position="201"/>
        <end position="230"/>
    </location>
</feature>
<feature type="region of interest" description="Disordered" evidence="1">
    <location>
        <begin position="156"/>
        <end position="230"/>
    </location>
</feature>
<dbReference type="OrthoDB" id="4036490at2759"/>
<dbReference type="EMBL" id="JAEUBF010001377">
    <property type="protein sequence ID" value="KAH3667860.1"/>
    <property type="molecule type" value="Genomic_DNA"/>
</dbReference>
<reference evidence="3" key="1">
    <citation type="journal article" date="2021" name="Open Biol.">
        <title>Shared evolutionary footprints suggest mitochondrial oxidative damage underlies multiple complex I losses in fungi.</title>
        <authorList>
            <person name="Schikora-Tamarit M.A."/>
            <person name="Marcet-Houben M."/>
            <person name="Nosek J."/>
            <person name="Gabaldon T."/>
        </authorList>
    </citation>
    <scope>NUCLEOTIDE SEQUENCE</scope>
    <source>
        <strain evidence="3">CBS6341</strain>
    </source>
</reference>
<keyword evidence="2" id="KW-1133">Transmembrane helix</keyword>
<name>A0A9P8P9U4_9ASCO</name>
<feature type="compositionally biased region" description="Polar residues" evidence="1">
    <location>
        <begin position="256"/>
        <end position="279"/>
    </location>
</feature>
<dbReference type="Pfam" id="PF07954">
    <property type="entry name" value="DUF1689"/>
    <property type="match status" value="1"/>
</dbReference>